<dbReference type="GO" id="GO:0006511">
    <property type="term" value="P:ubiquitin-dependent protein catabolic process"/>
    <property type="evidence" value="ECO:0007669"/>
    <property type="project" value="TreeGrafter"/>
</dbReference>
<dbReference type="InterPro" id="IPR001841">
    <property type="entry name" value="Znf_RING"/>
</dbReference>
<dbReference type="PANTHER" id="PTHR23280">
    <property type="entry name" value="4.1 G PROTEIN"/>
    <property type="match status" value="1"/>
</dbReference>
<name>A0A7M5X9N7_9CNID</name>
<keyword evidence="8" id="KW-1185">Reference proteome</keyword>
<dbReference type="InterPro" id="IPR014352">
    <property type="entry name" value="FERM/acyl-CoA-bd_prot_sf"/>
</dbReference>
<dbReference type="SUPFAM" id="SSF54236">
    <property type="entry name" value="Ubiquitin-like"/>
    <property type="match status" value="1"/>
</dbReference>
<keyword evidence="3" id="KW-0862">Zinc</keyword>
<dbReference type="CDD" id="cd16510">
    <property type="entry name" value="RING-HC_IAPs"/>
    <property type="match status" value="1"/>
</dbReference>
<dbReference type="SUPFAM" id="SSF50729">
    <property type="entry name" value="PH domain-like"/>
    <property type="match status" value="1"/>
</dbReference>
<dbReference type="PROSITE" id="PS50089">
    <property type="entry name" value="ZF_RING_2"/>
    <property type="match status" value="1"/>
</dbReference>
<dbReference type="Gene3D" id="3.10.20.90">
    <property type="entry name" value="Phosphatidylinositol 3-kinase Catalytic Subunit, Chain A, domain 1"/>
    <property type="match status" value="1"/>
</dbReference>
<dbReference type="SUPFAM" id="SSF57850">
    <property type="entry name" value="RING/U-box"/>
    <property type="match status" value="1"/>
</dbReference>
<dbReference type="Gene3D" id="1.20.80.10">
    <property type="match status" value="1"/>
</dbReference>
<keyword evidence="2 4" id="KW-0863">Zinc-finger</keyword>
<evidence type="ECO:0008006" key="9">
    <source>
        <dbReference type="Google" id="ProtNLM"/>
    </source>
</evidence>
<dbReference type="FunFam" id="1.10.1170.10:FF:000002">
    <property type="entry name" value="Baculoviral IAP repeat containing 7"/>
    <property type="match status" value="1"/>
</dbReference>
<dbReference type="InterPro" id="IPR013083">
    <property type="entry name" value="Znf_RING/FYVE/PHD"/>
</dbReference>
<dbReference type="Proteomes" id="UP000594262">
    <property type="component" value="Unplaced"/>
</dbReference>
<evidence type="ECO:0000259" key="5">
    <source>
        <dbReference type="PROSITE" id="PS50057"/>
    </source>
</evidence>
<evidence type="ECO:0000313" key="7">
    <source>
        <dbReference type="EnsemblMetazoa" id="CLYHEMP019738.1"/>
    </source>
</evidence>
<dbReference type="InterPro" id="IPR035963">
    <property type="entry name" value="FERM_2"/>
</dbReference>
<dbReference type="InterPro" id="IPR011993">
    <property type="entry name" value="PH-like_dom_sf"/>
</dbReference>
<sequence>MWCFVSEPNGTIHELILPKGSYGIDCLDMISSRINLVEKDYFGLKYTNPSTGVNTWLNLRNKLSQQLTGRAPHRIQLTVKYFVNVQELQQQISRDIFYSTIYQQLLNEDLLDKIGQPELNKVIALIAQVKYGDFNAESVPEYSKLLPSIKWSNELQKSVETEHLNLDMVTSSEAKIQFIKIFGDLPNYGMDIFHVNSVAEHPDQLILGVRHDGLRIYKDKSILSETEQENLVQFIPYDEISTVSYKGKKFTIVHGSNQDDHVHSTFLLRKNQQAINLFRTFTEFHSFYQCNSVKKSVIEKCSRTSVARILSVFSRQERGRLYLFDVVRTRRQAYDHAWSILNAPDKKRQSAFYHSDRHINRKSVYSLSKVDEAPETHSRRPQSQSFESITFTKDHKKKEGRLISADANVKQLSLEELRETVENLLENKVCQVCMDSEVSTAFCPCGHVVCCVDCATLCRECPLCRMQITYAQRVFFSND</sequence>
<reference evidence="7" key="1">
    <citation type="submission" date="2021-01" db="UniProtKB">
        <authorList>
            <consortium name="EnsemblMetazoa"/>
        </authorList>
    </citation>
    <scope>IDENTIFICATION</scope>
</reference>
<dbReference type="CDD" id="cd14473">
    <property type="entry name" value="FERM_B-lobe"/>
    <property type="match status" value="1"/>
</dbReference>
<dbReference type="GO" id="GO:0004842">
    <property type="term" value="F:ubiquitin-protein transferase activity"/>
    <property type="evidence" value="ECO:0007669"/>
    <property type="project" value="TreeGrafter"/>
</dbReference>
<dbReference type="GeneID" id="136810134"/>
<keyword evidence="1" id="KW-0479">Metal-binding</keyword>
<dbReference type="PROSITE" id="PS50057">
    <property type="entry name" value="FERM_3"/>
    <property type="match status" value="1"/>
</dbReference>
<dbReference type="EnsemblMetazoa" id="CLYHEMT019738.1">
    <property type="protein sequence ID" value="CLYHEMP019738.1"/>
    <property type="gene ID" value="CLYHEMG019738"/>
</dbReference>
<dbReference type="InterPro" id="IPR029071">
    <property type="entry name" value="Ubiquitin-like_domsf"/>
</dbReference>
<dbReference type="InterPro" id="IPR000299">
    <property type="entry name" value="FERM_domain"/>
</dbReference>
<dbReference type="PANTHER" id="PTHR23280:SF13">
    <property type="entry name" value="E3 UBIQUITIN-PROTEIN LIGASE MYLIP"/>
    <property type="match status" value="1"/>
</dbReference>
<dbReference type="SMART" id="SM00295">
    <property type="entry name" value="B41"/>
    <property type="match status" value="1"/>
</dbReference>
<dbReference type="InterPro" id="IPR019749">
    <property type="entry name" value="Band_41_domain"/>
</dbReference>
<protein>
    <recommendedName>
        <fullName evidence="9">RING-type E3 ubiquitin transferase</fullName>
    </recommendedName>
</protein>
<dbReference type="Pfam" id="PF09379">
    <property type="entry name" value="FERM_N"/>
    <property type="match status" value="1"/>
</dbReference>
<evidence type="ECO:0000256" key="4">
    <source>
        <dbReference type="PROSITE-ProRule" id="PRU00175"/>
    </source>
</evidence>
<dbReference type="SUPFAM" id="SSF47031">
    <property type="entry name" value="Second domain of FERM"/>
    <property type="match status" value="1"/>
</dbReference>
<evidence type="ECO:0000256" key="3">
    <source>
        <dbReference type="ARBA" id="ARBA00022833"/>
    </source>
</evidence>
<dbReference type="InterPro" id="IPR018979">
    <property type="entry name" value="FERM_N"/>
</dbReference>
<proteinExistence type="predicted"/>
<dbReference type="GO" id="GO:0008270">
    <property type="term" value="F:zinc ion binding"/>
    <property type="evidence" value="ECO:0007669"/>
    <property type="project" value="UniProtKB-KW"/>
</dbReference>
<dbReference type="Pfam" id="PF13920">
    <property type="entry name" value="zf-C3HC4_3"/>
    <property type="match status" value="1"/>
</dbReference>
<evidence type="ECO:0000256" key="2">
    <source>
        <dbReference type="ARBA" id="ARBA00022771"/>
    </source>
</evidence>
<organism evidence="7 8">
    <name type="scientific">Clytia hemisphaerica</name>
    <dbReference type="NCBI Taxonomy" id="252671"/>
    <lineage>
        <taxon>Eukaryota</taxon>
        <taxon>Metazoa</taxon>
        <taxon>Cnidaria</taxon>
        <taxon>Hydrozoa</taxon>
        <taxon>Hydroidolina</taxon>
        <taxon>Leptothecata</taxon>
        <taxon>Obeliida</taxon>
        <taxon>Clytiidae</taxon>
        <taxon>Clytia</taxon>
    </lineage>
</organism>
<dbReference type="Pfam" id="PF00373">
    <property type="entry name" value="FERM_M"/>
    <property type="match status" value="1"/>
</dbReference>
<dbReference type="Gene3D" id="2.30.29.30">
    <property type="entry name" value="Pleckstrin-homology domain (PH domain)/Phosphotyrosine-binding domain (PTB)"/>
    <property type="match status" value="1"/>
</dbReference>
<accession>A0A7M5X9N7</accession>
<evidence type="ECO:0000256" key="1">
    <source>
        <dbReference type="ARBA" id="ARBA00022723"/>
    </source>
</evidence>
<dbReference type="OrthoDB" id="10037309at2759"/>
<dbReference type="AlphaFoldDB" id="A0A7M5X9N7"/>
<dbReference type="Gene3D" id="3.30.40.10">
    <property type="entry name" value="Zinc/RING finger domain, C3HC4 (zinc finger)"/>
    <property type="match status" value="1"/>
</dbReference>
<dbReference type="InterPro" id="IPR018980">
    <property type="entry name" value="FERM_PH-like_C"/>
</dbReference>
<dbReference type="SMART" id="SM01196">
    <property type="entry name" value="FERM_C"/>
    <property type="match status" value="1"/>
</dbReference>
<feature type="domain" description="RING-type" evidence="6">
    <location>
        <begin position="430"/>
        <end position="465"/>
    </location>
</feature>
<evidence type="ECO:0000259" key="6">
    <source>
        <dbReference type="PROSITE" id="PS50089"/>
    </source>
</evidence>
<feature type="domain" description="FERM" evidence="5">
    <location>
        <begin position="1"/>
        <end position="292"/>
    </location>
</feature>
<evidence type="ECO:0000313" key="8">
    <source>
        <dbReference type="Proteomes" id="UP000594262"/>
    </source>
</evidence>
<dbReference type="InterPro" id="IPR019748">
    <property type="entry name" value="FERM_central"/>
</dbReference>
<dbReference type="Pfam" id="PF09380">
    <property type="entry name" value="FERM_C"/>
    <property type="match status" value="1"/>
</dbReference>
<dbReference type="RefSeq" id="XP_066922802.1">
    <property type="nucleotide sequence ID" value="XM_067066701.1"/>
</dbReference>